<dbReference type="Proteomes" id="UP000807025">
    <property type="component" value="Unassembled WGS sequence"/>
</dbReference>
<keyword evidence="3" id="KW-1185">Reference proteome</keyword>
<evidence type="ECO:0000313" key="2">
    <source>
        <dbReference type="EMBL" id="KAF9489941.1"/>
    </source>
</evidence>
<feature type="signal peptide" evidence="1">
    <location>
        <begin position="1"/>
        <end position="26"/>
    </location>
</feature>
<dbReference type="EMBL" id="MU154654">
    <property type="protein sequence ID" value="KAF9489941.1"/>
    <property type="molecule type" value="Genomic_DNA"/>
</dbReference>
<reference evidence="2" key="1">
    <citation type="submission" date="2020-11" db="EMBL/GenBank/DDBJ databases">
        <authorList>
            <consortium name="DOE Joint Genome Institute"/>
            <person name="Ahrendt S."/>
            <person name="Riley R."/>
            <person name="Andreopoulos W."/>
            <person name="Labutti K."/>
            <person name="Pangilinan J."/>
            <person name="Ruiz-Duenas F.J."/>
            <person name="Barrasa J.M."/>
            <person name="Sanchez-Garcia M."/>
            <person name="Camarero S."/>
            <person name="Miyauchi S."/>
            <person name="Serrano A."/>
            <person name="Linde D."/>
            <person name="Babiker R."/>
            <person name="Drula E."/>
            <person name="Ayuso-Fernandez I."/>
            <person name="Pacheco R."/>
            <person name="Padilla G."/>
            <person name="Ferreira P."/>
            <person name="Barriuso J."/>
            <person name="Kellner H."/>
            <person name="Castanera R."/>
            <person name="Alfaro M."/>
            <person name="Ramirez L."/>
            <person name="Pisabarro A.G."/>
            <person name="Kuo A."/>
            <person name="Tritt A."/>
            <person name="Lipzen A."/>
            <person name="He G."/>
            <person name="Yan M."/>
            <person name="Ng V."/>
            <person name="Cullen D."/>
            <person name="Martin F."/>
            <person name="Rosso M.-N."/>
            <person name="Henrissat B."/>
            <person name="Hibbett D."/>
            <person name="Martinez A.T."/>
            <person name="Grigoriev I.V."/>
        </authorList>
    </citation>
    <scope>NUCLEOTIDE SEQUENCE</scope>
    <source>
        <strain evidence="2">ATCC 90797</strain>
    </source>
</reference>
<protein>
    <submittedName>
        <fullName evidence="2">Uncharacterized protein</fullName>
    </submittedName>
</protein>
<proteinExistence type="predicted"/>
<gene>
    <name evidence="2" type="ORF">BDN71DRAFT_1435036</name>
</gene>
<evidence type="ECO:0000313" key="3">
    <source>
        <dbReference type="Proteomes" id="UP000807025"/>
    </source>
</evidence>
<name>A0A9P5ZLX2_PLEER</name>
<comment type="caution">
    <text evidence="2">The sequence shown here is derived from an EMBL/GenBank/DDBJ whole genome shotgun (WGS) entry which is preliminary data.</text>
</comment>
<evidence type="ECO:0000256" key="1">
    <source>
        <dbReference type="SAM" id="SignalP"/>
    </source>
</evidence>
<organism evidence="2 3">
    <name type="scientific">Pleurotus eryngii</name>
    <name type="common">Boletus of the steppes</name>
    <dbReference type="NCBI Taxonomy" id="5323"/>
    <lineage>
        <taxon>Eukaryota</taxon>
        <taxon>Fungi</taxon>
        <taxon>Dikarya</taxon>
        <taxon>Basidiomycota</taxon>
        <taxon>Agaricomycotina</taxon>
        <taxon>Agaricomycetes</taxon>
        <taxon>Agaricomycetidae</taxon>
        <taxon>Agaricales</taxon>
        <taxon>Pleurotineae</taxon>
        <taxon>Pleurotaceae</taxon>
        <taxon>Pleurotus</taxon>
    </lineage>
</organism>
<dbReference type="OrthoDB" id="630895at2759"/>
<accession>A0A9P5ZLX2</accession>
<dbReference type="AlphaFoldDB" id="A0A9P5ZLX2"/>
<keyword evidence="1" id="KW-0732">Signal</keyword>
<sequence length="163" mass="18571">MLLQYILHFLAWRILILFSLVSPSARQTVSHVLKACAVGHLELEVVMMEAFYINNPIALLLGEAYHKFSMECLVNTHCLLTVTLGTGHGSNLHAPPSPVFVLLLTLQYYQNPADSLASIATDCENTQQKAWKAFPEDDTYWHFNCRIQHGSDWKKVLELDDWQ</sequence>
<feature type="chain" id="PRO_5040505708" evidence="1">
    <location>
        <begin position="27"/>
        <end position="163"/>
    </location>
</feature>